<gene>
    <name evidence="6" type="ORF">ACFQT0_30220</name>
</gene>
<sequence length="248" mass="28147">MSPNVLATLTTAPLRELLRADIRLTDVFYRHKLDFCCGGHQTVAQAAKRAQAPLERVLEDLEQQLRFGSGKPWAPKSGPCTSWWSTSSLIHHAYTREALTTLAPAVAKVLQKHGNMRRELDTVAELFAALNEELQAHLQKEERVLFPYIVRLEQAAQGLPYSPAPFGTVENPIRMMEAEHDDAGRLLEELADVTGQFTPPEEACNTYRFVYRRLQELDADLRLHIHLENNILFPRALALEQELRPTCQ</sequence>
<evidence type="ECO:0000256" key="2">
    <source>
        <dbReference type="ARBA" id="ARBA00022490"/>
    </source>
</evidence>
<dbReference type="Pfam" id="PF01814">
    <property type="entry name" value="Hemerythrin"/>
    <property type="match status" value="1"/>
</dbReference>
<evidence type="ECO:0000256" key="1">
    <source>
        <dbReference type="ARBA" id="ARBA00004496"/>
    </source>
</evidence>
<dbReference type="EMBL" id="JBHTEK010000006">
    <property type="protein sequence ID" value="MFC7671196.1"/>
    <property type="molecule type" value="Genomic_DNA"/>
</dbReference>
<evidence type="ECO:0000259" key="5">
    <source>
        <dbReference type="Pfam" id="PF01814"/>
    </source>
</evidence>
<evidence type="ECO:0000313" key="6">
    <source>
        <dbReference type="EMBL" id="MFC7671196.1"/>
    </source>
</evidence>
<keyword evidence="7" id="KW-1185">Reference proteome</keyword>
<dbReference type="RefSeq" id="WP_380207170.1">
    <property type="nucleotide sequence ID" value="NZ_JBHTEK010000006.1"/>
</dbReference>
<proteinExistence type="predicted"/>
<keyword evidence="3" id="KW-0479">Metal-binding</keyword>
<organism evidence="6 7">
    <name type="scientific">Hymenobacter humi</name>
    <dbReference type="NCBI Taxonomy" id="1411620"/>
    <lineage>
        <taxon>Bacteria</taxon>
        <taxon>Pseudomonadati</taxon>
        <taxon>Bacteroidota</taxon>
        <taxon>Cytophagia</taxon>
        <taxon>Cytophagales</taxon>
        <taxon>Hymenobacteraceae</taxon>
        <taxon>Hymenobacter</taxon>
    </lineage>
</organism>
<feature type="domain" description="Hemerythrin-like" evidence="5">
    <location>
        <begin position="91"/>
        <end position="236"/>
    </location>
</feature>
<evidence type="ECO:0000313" key="7">
    <source>
        <dbReference type="Proteomes" id="UP001596513"/>
    </source>
</evidence>
<dbReference type="Proteomes" id="UP001596513">
    <property type="component" value="Unassembled WGS sequence"/>
</dbReference>
<keyword evidence="4" id="KW-0408">Iron</keyword>
<dbReference type="PANTHER" id="PTHR36438">
    <property type="entry name" value="IRON-SULFUR CLUSTER REPAIR PROTEIN YTFE"/>
    <property type="match status" value="1"/>
</dbReference>
<keyword evidence="2" id="KW-0963">Cytoplasm</keyword>
<comment type="subcellular location">
    <subcellularLocation>
        <location evidence="1">Cytoplasm</location>
    </subcellularLocation>
</comment>
<accession>A0ABW2UFI2</accession>
<dbReference type="InterPro" id="IPR012312">
    <property type="entry name" value="Hemerythrin-like"/>
</dbReference>
<dbReference type="Pfam" id="PF04405">
    <property type="entry name" value="ScdA_N"/>
    <property type="match status" value="1"/>
</dbReference>
<comment type="caution">
    <text evidence="6">The sequence shown here is derived from an EMBL/GenBank/DDBJ whole genome shotgun (WGS) entry which is preliminary data.</text>
</comment>
<dbReference type="InterPro" id="IPR019903">
    <property type="entry name" value="RIC_family"/>
</dbReference>
<dbReference type="PANTHER" id="PTHR36438:SF1">
    <property type="entry name" value="IRON-SULFUR CLUSTER REPAIR PROTEIN YTFE"/>
    <property type="match status" value="1"/>
</dbReference>
<evidence type="ECO:0000256" key="4">
    <source>
        <dbReference type="ARBA" id="ARBA00023004"/>
    </source>
</evidence>
<reference evidence="7" key="1">
    <citation type="journal article" date="2019" name="Int. J. Syst. Evol. Microbiol.">
        <title>The Global Catalogue of Microorganisms (GCM) 10K type strain sequencing project: providing services to taxonomists for standard genome sequencing and annotation.</title>
        <authorList>
            <consortium name="The Broad Institute Genomics Platform"/>
            <consortium name="The Broad Institute Genome Sequencing Center for Infectious Disease"/>
            <person name="Wu L."/>
            <person name="Ma J."/>
        </authorList>
    </citation>
    <scope>NUCLEOTIDE SEQUENCE [LARGE SCALE GENOMIC DNA]</scope>
    <source>
        <strain evidence="7">JCM 19635</strain>
    </source>
</reference>
<evidence type="ECO:0000256" key="3">
    <source>
        <dbReference type="ARBA" id="ARBA00022723"/>
    </source>
</evidence>
<protein>
    <submittedName>
        <fullName evidence="6">DUF542 domain-containing protein</fullName>
    </submittedName>
</protein>
<name>A0ABW2UFI2_9BACT</name>
<dbReference type="Gene3D" id="1.20.120.520">
    <property type="entry name" value="nmb1532 protein domain like"/>
    <property type="match status" value="1"/>
</dbReference>